<sequence length="749" mass="80654">MMRRHGVCALALRRTQLRFVRQLGFGQESEKRLRTASFVACGLVAATAAGFAGRPCFCAVAVAEPDRMNRWRDRWAAGLATWHLEDVNPYIVKYWGEVMPAPAPASNGMGVRVLVPLCGKCVDMAFLARLGYRVVGVEGVGEAIEQFAKQYGMPIPMAEGATMHVNFPPEVDPARFRGHAAIISAGEEEGTRREPPPPVILVEGDFLELGPEAAKALVPFDAAFDRGSLVAVQPSERVRYAEVLSNLMAPGGKVLLVAVEHDAFADGRLGPPFEVTEAEVASLFGSTFAVKLLQREDRLEQDAGMKRCMELAWTTPTNPGRKYARSGLMQSVSALQLVLAQSLVCADGNAVYVASSQFHSTQYIILSDRIFRKALPERVNFAQPTLSEADYVHDVAYDHYGTRLALCTSSLRISIFSAPETAGGGGGCGGQQAADAQWTEVARMERAHTGPIWRLSWGHPEHGDPLASCSEDRTVTVWYGGRASSVGAGGAPKGQQGAALPRWQERAQLSCEGPVVDVRFAPAPLGLKVAACTSDGKARIFECVNALDLRTWEPEDLETLTHKPPAGPGQGPTPAAGSTSAALDWKQVPLGCGGEELSEVLALGGRGGKLAIWAKEKSGRWREQERAEAHPIAGGGVKDVAWCPNICRPYEVIATCGAGAALWRVDFPTDEQRQGYGRKDTPAGSACTLQRLKDLILPGEEICPVWRCSWNLTGTTLALCPEGSEVSVWKADASLEWRPECEIELAGGE</sequence>
<dbReference type="Pfam" id="PF05724">
    <property type="entry name" value="TPMT"/>
    <property type="match status" value="2"/>
</dbReference>
<keyword evidence="5" id="KW-0489">Methyltransferase</keyword>
<dbReference type="Pfam" id="PF00400">
    <property type="entry name" value="WD40"/>
    <property type="match status" value="1"/>
</dbReference>
<evidence type="ECO:0008006" key="14">
    <source>
        <dbReference type="Google" id="ProtNLM"/>
    </source>
</evidence>
<feature type="region of interest" description="Disordered" evidence="11">
    <location>
        <begin position="559"/>
        <end position="580"/>
    </location>
</feature>
<evidence type="ECO:0000256" key="3">
    <source>
        <dbReference type="ARBA" id="ARBA00022448"/>
    </source>
</evidence>
<evidence type="ECO:0000256" key="2">
    <source>
        <dbReference type="ARBA" id="ARBA00010102"/>
    </source>
</evidence>
<dbReference type="SUPFAM" id="SSF50978">
    <property type="entry name" value="WD40 repeat-like"/>
    <property type="match status" value="1"/>
</dbReference>
<accession>A0A813GF85</accession>
<dbReference type="GO" id="GO:0031080">
    <property type="term" value="C:nuclear pore outer ring"/>
    <property type="evidence" value="ECO:0007669"/>
    <property type="project" value="TreeGrafter"/>
</dbReference>
<dbReference type="GO" id="GO:1904263">
    <property type="term" value="P:positive regulation of TORC1 signaling"/>
    <property type="evidence" value="ECO:0007669"/>
    <property type="project" value="TreeGrafter"/>
</dbReference>
<evidence type="ECO:0000256" key="1">
    <source>
        <dbReference type="ARBA" id="ARBA00004259"/>
    </source>
</evidence>
<dbReference type="GO" id="GO:0008757">
    <property type="term" value="F:S-adenosylmethionine-dependent methyltransferase activity"/>
    <property type="evidence" value="ECO:0007669"/>
    <property type="project" value="InterPro"/>
</dbReference>
<dbReference type="PANTHER" id="PTHR11024">
    <property type="entry name" value="NUCLEAR PORE COMPLEX PROTEIN SEC13 / SEH1 FAMILY MEMBER"/>
    <property type="match status" value="1"/>
</dbReference>
<comment type="caution">
    <text evidence="12">The sequence shown here is derived from an EMBL/GenBank/DDBJ whole genome shotgun (WGS) entry which is preliminary data.</text>
</comment>
<comment type="subcellular location">
    <subcellularLocation>
        <location evidence="1">Nucleus envelope</location>
    </subcellularLocation>
</comment>
<dbReference type="SUPFAM" id="SSF53335">
    <property type="entry name" value="S-adenosyl-L-methionine-dependent methyltransferases"/>
    <property type="match status" value="1"/>
</dbReference>
<evidence type="ECO:0000313" key="13">
    <source>
        <dbReference type="Proteomes" id="UP000654075"/>
    </source>
</evidence>
<evidence type="ECO:0000256" key="4">
    <source>
        <dbReference type="ARBA" id="ARBA00022574"/>
    </source>
</evidence>
<evidence type="ECO:0000313" key="12">
    <source>
        <dbReference type="EMBL" id="CAE8621529.1"/>
    </source>
</evidence>
<keyword evidence="7" id="KW-0949">S-adenosyl-L-methionine</keyword>
<evidence type="ECO:0000256" key="10">
    <source>
        <dbReference type="ARBA" id="ARBA00023242"/>
    </source>
</evidence>
<dbReference type="InterPro" id="IPR029063">
    <property type="entry name" value="SAM-dependent_MTases_sf"/>
</dbReference>
<dbReference type="PROSITE" id="PS51585">
    <property type="entry name" value="SAM_MT_TPMT"/>
    <property type="match status" value="1"/>
</dbReference>
<dbReference type="AlphaFoldDB" id="A0A813GF85"/>
<dbReference type="SMART" id="SM00320">
    <property type="entry name" value="WD40"/>
    <property type="match status" value="3"/>
</dbReference>
<keyword evidence="13" id="KW-1185">Reference proteome</keyword>
<proteinExistence type="inferred from homology"/>
<dbReference type="InterPro" id="IPR036322">
    <property type="entry name" value="WD40_repeat_dom_sf"/>
</dbReference>
<dbReference type="OrthoDB" id="276151at2759"/>
<protein>
    <recommendedName>
        <fullName evidence="14">Thiopurine S-methyltransferase</fullName>
    </recommendedName>
</protein>
<dbReference type="GO" id="GO:0035859">
    <property type="term" value="C:Seh1-associated complex"/>
    <property type="evidence" value="ECO:0007669"/>
    <property type="project" value="TreeGrafter"/>
</dbReference>
<keyword evidence="10" id="KW-0539">Nucleus</keyword>
<dbReference type="InterPro" id="IPR037363">
    <property type="entry name" value="Sec13/Seh1_fam"/>
</dbReference>
<evidence type="ECO:0000256" key="11">
    <source>
        <dbReference type="SAM" id="MobiDB-lite"/>
    </source>
</evidence>
<dbReference type="GO" id="GO:0005198">
    <property type="term" value="F:structural molecule activity"/>
    <property type="evidence" value="ECO:0007669"/>
    <property type="project" value="InterPro"/>
</dbReference>
<reference evidence="12" key="1">
    <citation type="submission" date="2021-02" db="EMBL/GenBank/DDBJ databases">
        <authorList>
            <person name="Dougan E. K."/>
            <person name="Rhodes N."/>
            <person name="Thang M."/>
            <person name="Chan C."/>
        </authorList>
    </citation>
    <scope>NUCLEOTIDE SEQUENCE</scope>
</reference>
<dbReference type="Gene3D" id="2.130.10.10">
    <property type="entry name" value="YVTN repeat-like/Quinoprotein amine dehydrogenase"/>
    <property type="match status" value="1"/>
</dbReference>
<gene>
    <name evidence="12" type="ORF">PGLA1383_LOCUS39047</name>
</gene>
<dbReference type="GO" id="GO:0032259">
    <property type="term" value="P:methylation"/>
    <property type="evidence" value="ECO:0007669"/>
    <property type="project" value="UniProtKB-KW"/>
</dbReference>
<dbReference type="Gene3D" id="3.40.50.150">
    <property type="entry name" value="Vaccinia Virus protein VP39"/>
    <property type="match status" value="1"/>
</dbReference>
<dbReference type="InterPro" id="IPR008854">
    <property type="entry name" value="TPMT"/>
</dbReference>
<dbReference type="GO" id="GO:0015031">
    <property type="term" value="P:protein transport"/>
    <property type="evidence" value="ECO:0007669"/>
    <property type="project" value="UniProtKB-KW"/>
</dbReference>
<keyword evidence="6" id="KW-0808">Transferase</keyword>
<evidence type="ECO:0000256" key="5">
    <source>
        <dbReference type="ARBA" id="ARBA00022603"/>
    </source>
</evidence>
<keyword evidence="4" id="KW-0853">WD repeat</keyword>
<dbReference type="GO" id="GO:0034198">
    <property type="term" value="P:cellular response to amino acid starvation"/>
    <property type="evidence" value="ECO:0007669"/>
    <property type="project" value="TreeGrafter"/>
</dbReference>
<evidence type="ECO:0000256" key="9">
    <source>
        <dbReference type="ARBA" id="ARBA00022927"/>
    </source>
</evidence>
<keyword evidence="9" id="KW-0653">Protein transport</keyword>
<keyword evidence="8" id="KW-0677">Repeat</keyword>
<evidence type="ECO:0000256" key="7">
    <source>
        <dbReference type="ARBA" id="ARBA00022691"/>
    </source>
</evidence>
<evidence type="ECO:0000256" key="6">
    <source>
        <dbReference type="ARBA" id="ARBA00022679"/>
    </source>
</evidence>
<dbReference type="EMBL" id="CAJNNV010027766">
    <property type="protein sequence ID" value="CAE8621529.1"/>
    <property type="molecule type" value="Genomic_DNA"/>
</dbReference>
<dbReference type="InterPro" id="IPR001680">
    <property type="entry name" value="WD40_rpt"/>
</dbReference>
<dbReference type="Proteomes" id="UP000654075">
    <property type="component" value="Unassembled WGS sequence"/>
</dbReference>
<dbReference type="PANTHER" id="PTHR11024:SF3">
    <property type="entry name" value="NUCLEOPORIN SEH1"/>
    <property type="match status" value="1"/>
</dbReference>
<evidence type="ECO:0000256" key="8">
    <source>
        <dbReference type="ARBA" id="ARBA00022737"/>
    </source>
</evidence>
<comment type="similarity">
    <text evidence="2">Belongs to the WD repeat SEC13 family.</text>
</comment>
<name>A0A813GF85_POLGL</name>
<organism evidence="12 13">
    <name type="scientific">Polarella glacialis</name>
    <name type="common">Dinoflagellate</name>
    <dbReference type="NCBI Taxonomy" id="89957"/>
    <lineage>
        <taxon>Eukaryota</taxon>
        <taxon>Sar</taxon>
        <taxon>Alveolata</taxon>
        <taxon>Dinophyceae</taxon>
        <taxon>Suessiales</taxon>
        <taxon>Suessiaceae</taxon>
        <taxon>Polarella</taxon>
    </lineage>
</organism>
<dbReference type="InterPro" id="IPR015943">
    <property type="entry name" value="WD40/YVTN_repeat-like_dom_sf"/>
</dbReference>
<keyword evidence="3" id="KW-0813">Transport</keyword>